<dbReference type="HAMAP" id="MF_01161">
    <property type="entry name" value="tRNA_Ile_lys_synt"/>
    <property type="match status" value="1"/>
</dbReference>
<dbReference type="SUPFAM" id="SSF52402">
    <property type="entry name" value="Adenine nucleotide alpha hydrolases-like"/>
    <property type="match status" value="1"/>
</dbReference>
<dbReference type="AlphaFoldDB" id="A0A2I0B6P7"/>
<keyword evidence="2" id="KW-0436">Ligase</keyword>
<protein>
    <recommendedName>
        <fullName evidence="1">tRNA(Ile)-lysidine synthetase</fullName>
        <ecNumber evidence="1">6.3.4.19</ecNumber>
    </recommendedName>
</protein>
<evidence type="ECO:0000259" key="7">
    <source>
        <dbReference type="Pfam" id="PF01171"/>
    </source>
</evidence>
<dbReference type="InterPro" id="IPR012094">
    <property type="entry name" value="tRNA_Ile_lys_synt"/>
</dbReference>
<evidence type="ECO:0000256" key="3">
    <source>
        <dbReference type="ARBA" id="ARBA00022694"/>
    </source>
</evidence>
<name>A0A2I0B6P7_9ASPA</name>
<gene>
    <name evidence="8" type="primary">tilS</name>
    <name evidence="8" type="ORF">AXF42_Ash005373</name>
</gene>
<dbReference type="GO" id="GO:0008033">
    <property type="term" value="P:tRNA processing"/>
    <property type="evidence" value="ECO:0007669"/>
    <property type="project" value="UniProtKB-KW"/>
</dbReference>
<dbReference type="GO" id="GO:0005524">
    <property type="term" value="F:ATP binding"/>
    <property type="evidence" value="ECO:0007669"/>
    <property type="project" value="UniProtKB-KW"/>
</dbReference>
<dbReference type="Proteomes" id="UP000236161">
    <property type="component" value="Unassembled WGS sequence"/>
</dbReference>
<evidence type="ECO:0000256" key="2">
    <source>
        <dbReference type="ARBA" id="ARBA00022598"/>
    </source>
</evidence>
<evidence type="ECO:0000313" key="8">
    <source>
        <dbReference type="EMBL" id="PKA63478.1"/>
    </source>
</evidence>
<feature type="domain" description="tRNA(Ile)-lysidine/2-thiocytidine synthase N-terminal" evidence="7">
    <location>
        <begin position="28"/>
        <end position="195"/>
    </location>
</feature>
<comment type="catalytic activity">
    <reaction evidence="6">
        <text>cytidine(34) in tRNA(Ile2) + L-lysine + ATP = lysidine(34) in tRNA(Ile2) + AMP + diphosphate + H(+)</text>
        <dbReference type="Rhea" id="RHEA:43744"/>
        <dbReference type="Rhea" id="RHEA-COMP:10625"/>
        <dbReference type="Rhea" id="RHEA-COMP:10670"/>
        <dbReference type="ChEBI" id="CHEBI:15378"/>
        <dbReference type="ChEBI" id="CHEBI:30616"/>
        <dbReference type="ChEBI" id="CHEBI:32551"/>
        <dbReference type="ChEBI" id="CHEBI:33019"/>
        <dbReference type="ChEBI" id="CHEBI:82748"/>
        <dbReference type="ChEBI" id="CHEBI:83665"/>
        <dbReference type="ChEBI" id="CHEBI:456215"/>
        <dbReference type="EC" id="6.3.4.19"/>
    </reaction>
</comment>
<evidence type="ECO:0000256" key="5">
    <source>
        <dbReference type="ARBA" id="ARBA00022840"/>
    </source>
</evidence>
<dbReference type="NCBIfam" id="TIGR02432">
    <property type="entry name" value="lysidine_TilS_N"/>
    <property type="match status" value="1"/>
</dbReference>
<dbReference type="STRING" id="1088818.A0A2I0B6P7"/>
<dbReference type="OrthoDB" id="198857at2759"/>
<accession>A0A2I0B6P7</accession>
<keyword evidence="5" id="KW-0067">ATP-binding</keyword>
<dbReference type="InterPro" id="IPR014729">
    <property type="entry name" value="Rossmann-like_a/b/a_fold"/>
</dbReference>
<dbReference type="InterPro" id="IPR011063">
    <property type="entry name" value="TilS/TtcA_N"/>
</dbReference>
<evidence type="ECO:0000256" key="6">
    <source>
        <dbReference type="ARBA" id="ARBA00048539"/>
    </source>
</evidence>
<evidence type="ECO:0000313" key="9">
    <source>
        <dbReference type="Proteomes" id="UP000236161"/>
    </source>
</evidence>
<keyword evidence="3" id="KW-0819">tRNA processing</keyword>
<dbReference type="InterPro" id="IPR012795">
    <property type="entry name" value="tRNA_Ile_lys_synt_N"/>
</dbReference>
<dbReference type="Gene3D" id="3.40.50.620">
    <property type="entry name" value="HUPs"/>
    <property type="match status" value="1"/>
</dbReference>
<reference evidence="8 9" key="1">
    <citation type="journal article" date="2017" name="Nature">
        <title>The Apostasia genome and the evolution of orchids.</title>
        <authorList>
            <person name="Zhang G.Q."/>
            <person name="Liu K.W."/>
            <person name="Li Z."/>
            <person name="Lohaus R."/>
            <person name="Hsiao Y.Y."/>
            <person name="Niu S.C."/>
            <person name="Wang J.Y."/>
            <person name="Lin Y.C."/>
            <person name="Xu Q."/>
            <person name="Chen L.J."/>
            <person name="Yoshida K."/>
            <person name="Fujiwara S."/>
            <person name="Wang Z.W."/>
            <person name="Zhang Y.Q."/>
            <person name="Mitsuda N."/>
            <person name="Wang M."/>
            <person name="Liu G.H."/>
            <person name="Pecoraro L."/>
            <person name="Huang H.X."/>
            <person name="Xiao X.J."/>
            <person name="Lin M."/>
            <person name="Wu X.Y."/>
            <person name="Wu W.L."/>
            <person name="Chen Y.Y."/>
            <person name="Chang S.B."/>
            <person name="Sakamoto S."/>
            <person name="Ohme-Takagi M."/>
            <person name="Yagi M."/>
            <person name="Zeng S.J."/>
            <person name="Shen C.Y."/>
            <person name="Yeh C.M."/>
            <person name="Luo Y.B."/>
            <person name="Tsai W.C."/>
            <person name="Van de Peer Y."/>
            <person name="Liu Z.J."/>
        </authorList>
    </citation>
    <scope>NUCLEOTIDE SEQUENCE [LARGE SCALE GENOMIC DNA]</scope>
    <source>
        <strain evidence="9">cv. Shenzhen</strain>
        <tissue evidence="8">Stem</tissue>
    </source>
</reference>
<dbReference type="PANTHER" id="PTHR43033:SF5">
    <property type="entry name" value="TRNA(ILE)-LYSIDINE SYNTHETASE"/>
    <property type="match status" value="1"/>
</dbReference>
<dbReference type="CDD" id="cd01992">
    <property type="entry name" value="TilS_N"/>
    <property type="match status" value="1"/>
</dbReference>
<organism evidence="8 9">
    <name type="scientific">Apostasia shenzhenica</name>
    <dbReference type="NCBI Taxonomy" id="1088818"/>
    <lineage>
        <taxon>Eukaryota</taxon>
        <taxon>Viridiplantae</taxon>
        <taxon>Streptophyta</taxon>
        <taxon>Embryophyta</taxon>
        <taxon>Tracheophyta</taxon>
        <taxon>Spermatophyta</taxon>
        <taxon>Magnoliopsida</taxon>
        <taxon>Liliopsida</taxon>
        <taxon>Asparagales</taxon>
        <taxon>Orchidaceae</taxon>
        <taxon>Apostasioideae</taxon>
        <taxon>Apostasia</taxon>
    </lineage>
</organism>
<dbReference type="Pfam" id="PF01171">
    <property type="entry name" value="ATP_bind_3"/>
    <property type="match status" value="1"/>
</dbReference>
<keyword evidence="9" id="KW-1185">Reference proteome</keyword>
<evidence type="ECO:0000256" key="1">
    <source>
        <dbReference type="ARBA" id="ARBA00013267"/>
    </source>
</evidence>
<keyword evidence="4" id="KW-0547">Nucleotide-binding</keyword>
<evidence type="ECO:0000256" key="4">
    <source>
        <dbReference type="ARBA" id="ARBA00022741"/>
    </source>
</evidence>
<sequence length="594" mass="67050">MALCVLAAGWKSEGLSEKDGSSGFIGGLLGIIVDHALRPESAEEARLVQQRVNKIGVRCEIACCNWPEGKPKIGHLQEAAREMRYQIFQEVCVEKQIGVLLVAHHADDQAELFVLRLSRNSGVFGLAGMAFVLEIFPAHSSHCWDGYSKQGIMLVRPMLEFSKDDMYKICQDSQQIWVEDPTNRNLLFTRNRIRMSLNALSSSSFCSEIKRIITACRSTRMFIESICCKMLNVSVSIKDEGYCIVDVEKLDPSNVDDLYLSKFLVMILQFVSQRQRPIRGRAVRLLLEYIRSIPCKTSLTAAGCYLCAAPQSRGAKVIICCSPEALLPSKKFFYYKDDEQRPSWLCLMDQIMRDMISHSDDLAMDASSVPFLHAKSPDAVLREAMELKLISESTYTSIRSLQMEEHKNFSSTKEADRVFDSRYHAKVSSSLNIRLCAGQSCHFMCRFLVTWKPYNKKYVISSDLNEFNLRSKGEFCQLCVAPIRIRCMVDADWLYLAKLFKSDEHQVKNSIPGMEDNEVMELGCYSFMKSSAQAALQKLKSIPAPARRTLPVLVSSRDLPLCIPSIEFSSCQCLLVAAEFRPRVPLGGGYSSYL</sequence>
<dbReference type="EC" id="6.3.4.19" evidence="1"/>
<dbReference type="EMBL" id="KZ451908">
    <property type="protein sequence ID" value="PKA63478.1"/>
    <property type="molecule type" value="Genomic_DNA"/>
</dbReference>
<proteinExistence type="inferred from homology"/>
<dbReference type="PANTHER" id="PTHR43033">
    <property type="entry name" value="TRNA(ILE)-LYSIDINE SYNTHASE-RELATED"/>
    <property type="match status" value="1"/>
</dbReference>
<dbReference type="GO" id="GO:0032267">
    <property type="term" value="F:tRNA(Ile)-lysidine synthase activity"/>
    <property type="evidence" value="ECO:0007669"/>
    <property type="project" value="UniProtKB-EC"/>
</dbReference>